<dbReference type="PATRIC" id="fig|641526.4.peg.1958"/>
<dbReference type="InterPro" id="IPR050738">
    <property type="entry name" value="Sulfatase"/>
</dbReference>
<dbReference type="Proteomes" id="UP000014962">
    <property type="component" value="Unassembled WGS sequence"/>
</dbReference>
<dbReference type="InterPro" id="IPR017850">
    <property type="entry name" value="Alkaline_phosphatase_core_sf"/>
</dbReference>
<evidence type="ECO:0000256" key="1">
    <source>
        <dbReference type="ARBA" id="ARBA00008779"/>
    </source>
</evidence>
<comment type="similarity">
    <text evidence="1">Belongs to the sulfatase family.</text>
</comment>
<dbReference type="PANTHER" id="PTHR42693">
    <property type="entry name" value="ARYLSULFATASE FAMILY MEMBER"/>
    <property type="match status" value="1"/>
</dbReference>
<dbReference type="AlphaFoldDB" id="S7XB20"/>
<evidence type="ECO:0000259" key="2">
    <source>
        <dbReference type="Pfam" id="PF00884"/>
    </source>
</evidence>
<dbReference type="InterPro" id="IPR000917">
    <property type="entry name" value="Sulfatase_N"/>
</dbReference>
<evidence type="ECO:0000313" key="3">
    <source>
        <dbReference type="EMBL" id="EPR73193.1"/>
    </source>
</evidence>
<dbReference type="EC" id="3.1.6.1" evidence="3"/>
<gene>
    <name evidence="3" type="ORF">ADIWIN_1974</name>
</gene>
<feature type="domain" description="Sulfatase N-terminal" evidence="2">
    <location>
        <begin position="32"/>
        <end position="136"/>
    </location>
</feature>
<dbReference type="PANTHER" id="PTHR42693:SF33">
    <property type="entry name" value="ARYLSULFATASE"/>
    <property type="match status" value="1"/>
</dbReference>
<dbReference type="eggNOG" id="COG3119">
    <property type="taxonomic scope" value="Bacteria"/>
</dbReference>
<sequence length="157" mass="17651">MISNKLKVLVIIIFSIFISIDSAFGQKNEQRPNIVLIMGDDIGFSDIGSFGGEIETPNIDRLANEGMRFTTFYNMAKCSPTRSSLLTGLYTGGNGAVHLANLTKERGYINIMSGKEHFNNWVPEYCKAENAFDHSFLFGQQQNISYLHLENSLNRIF</sequence>
<evidence type="ECO:0000313" key="4">
    <source>
        <dbReference type="Proteomes" id="UP000014962"/>
    </source>
</evidence>
<dbReference type="GO" id="GO:0004065">
    <property type="term" value="F:arylsulfatase activity"/>
    <property type="evidence" value="ECO:0007669"/>
    <property type="project" value="UniProtKB-EC"/>
</dbReference>
<keyword evidence="3" id="KW-0378">Hydrolase</keyword>
<dbReference type="RefSeq" id="WP_020897788.1">
    <property type="nucleotide sequence ID" value="NZ_ATMR01000095.1"/>
</dbReference>
<reference evidence="3 4" key="1">
    <citation type="journal article" date="2013" name="Genome Announc.">
        <title>Draft Genome Sequence of Winogradskyella psychrotolerans RS-3T, Isolated from the Marine Transect of Kongsfjorden, Ny-Alesund, Svalbard, Arctic Ocean.</title>
        <authorList>
            <person name="Kumar Pinnaka A."/>
            <person name="Ara S."/>
            <person name="Singh A."/>
            <person name="Shivaji S."/>
        </authorList>
    </citation>
    <scope>NUCLEOTIDE SEQUENCE [LARGE SCALE GENOMIC DNA]</scope>
    <source>
        <strain evidence="3 4">RS-3</strain>
    </source>
</reference>
<proteinExistence type="inferred from homology"/>
<dbReference type="Pfam" id="PF00884">
    <property type="entry name" value="Sulfatase"/>
    <property type="match status" value="1"/>
</dbReference>
<dbReference type="OrthoDB" id="9777768at2"/>
<accession>S7XB20</accession>
<keyword evidence="4" id="KW-1185">Reference proteome</keyword>
<protein>
    <submittedName>
        <fullName evidence="3">Arylsulfatase</fullName>
        <ecNumber evidence="3">3.1.6.1</ecNumber>
    </submittedName>
</protein>
<name>S7XB20_9FLAO</name>
<comment type="caution">
    <text evidence="3">The sequence shown here is derived from an EMBL/GenBank/DDBJ whole genome shotgun (WGS) entry which is preliminary data.</text>
</comment>
<organism evidence="3 4">
    <name type="scientific">Winogradskyella psychrotolerans RS-3</name>
    <dbReference type="NCBI Taxonomy" id="641526"/>
    <lineage>
        <taxon>Bacteria</taxon>
        <taxon>Pseudomonadati</taxon>
        <taxon>Bacteroidota</taxon>
        <taxon>Flavobacteriia</taxon>
        <taxon>Flavobacteriales</taxon>
        <taxon>Flavobacteriaceae</taxon>
        <taxon>Winogradskyella</taxon>
    </lineage>
</organism>
<dbReference type="STRING" id="641526.ADIWIN_1974"/>
<dbReference type="EMBL" id="ATMR01000095">
    <property type="protein sequence ID" value="EPR73193.1"/>
    <property type="molecule type" value="Genomic_DNA"/>
</dbReference>
<dbReference type="SUPFAM" id="SSF53649">
    <property type="entry name" value="Alkaline phosphatase-like"/>
    <property type="match status" value="1"/>
</dbReference>
<dbReference type="Gene3D" id="3.40.720.10">
    <property type="entry name" value="Alkaline Phosphatase, subunit A"/>
    <property type="match status" value="1"/>
</dbReference>